<keyword evidence="3" id="KW-0378">Hydrolase</keyword>
<dbReference type="Gene3D" id="2.30.30.110">
    <property type="match status" value="1"/>
</dbReference>
<gene>
    <name evidence="4" type="ORF">BCAMP_05706</name>
</gene>
<dbReference type="PANTHER" id="PTHR33988:SF2">
    <property type="entry name" value="ENDORIBONUCLEASE MAZF"/>
    <property type="match status" value="1"/>
</dbReference>
<evidence type="ECO:0000256" key="2">
    <source>
        <dbReference type="ARBA" id="ARBA00022649"/>
    </source>
</evidence>
<protein>
    <recommendedName>
        <fullName evidence="3">mRNA interferase</fullName>
        <ecNumber evidence="3">3.1.-.-</ecNumber>
    </recommendedName>
</protein>
<proteinExistence type="inferred from homology"/>
<comment type="similarity">
    <text evidence="1 3">Belongs to the PemK/MazF family.</text>
</comment>
<evidence type="ECO:0000256" key="3">
    <source>
        <dbReference type="PIRNR" id="PIRNR033490"/>
    </source>
</evidence>
<dbReference type="EC" id="3.1.-.-" evidence="3"/>
<sequence length="115" mass="12731">MIKRGEIYYADLSPVKGSEQGGIRPVLIIQNDIGNKFSPTVIVAAITAKIQKAKLLTHVEVKATKKGLNKNSVVLLEQIRTIDKQRLTDRITVLDKQTMEAVDNSLKISLSLVTF</sequence>
<dbReference type="InterPro" id="IPR003477">
    <property type="entry name" value="PemK-like"/>
</dbReference>
<dbReference type="GO" id="GO:0016787">
    <property type="term" value="F:hydrolase activity"/>
    <property type="evidence" value="ECO:0007669"/>
    <property type="project" value="UniProtKB-KW"/>
</dbReference>
<dbReference type="GO" id="GO:0004521">
    <property type="term" value="F:RNA endonuclease activity"/>
    <property type="evidence" value="ECO:0007669"/>
    <property type="project" value="TreeGrafter"/>
</dbReference>
<keyword evidence="2" id="KW-1277">Toxin-antitoxin system</keyword>
<dbReference type="GO" id="GO:0006402">
    <property type="term" value="P:mRNA catabolic process"/>
    <property type="evidence" value="ECO:0007669"/>
    <property type="project" value="TreeGrafter"/>
</dbReference>
<dbReference type="PANTHER" id="PTHR33988">
    <property type="entry name" value="ENDORIBONUCLEASE MAZF-RELATED"/>
    <property type="match status" value="1"/>
</dbReference>
<dbReference type="OrthoDB" id="9808744at2"/>
<dbReference type="AlphaFoldDB" id="W7CWK6"/>
<dbReference type="GO" id="GO:0016075">
    <property type="term" value="P:rRNA catabolic process"/>
    <property type="evidence" value="ECO:0007669"/>
    <property type="project" value="TreeGrafter"/>
</dbReference>
<keyword evidence="3" id="KW-0255">Endonuclease</keyword>
<organism evidence="4 5">
    <name type="scientific">Brochothrix campestris FSL F6-1037</name>
    <dbReference type="NCBI Taxonomy" id="1265861"/>
    <lineage>
        <taxon>Bacteria</taxon>
        <taxon>Bacillati</taxon>
        <taxon>Bacillota</taxon>
        <taxon>Bacilli</taxon>
        <taxon>Bacillales</taxon>
        <taxon>Listeriaceae</taxon>
        <taxon>Brochothrix</taxon>
    </lineage>
</organism>
<dbReference type="SUPFAM" id="SSF50118">
    <property type="entry name" value="Cell growth inhibitor/plasmid maintenance toxic component"/>
    <property type="match status" value="1"/>
</dbReference>
<keyword evidence="3" id="KW-0540">Nuclease</keyword>
<dbReference type="GO" id="GO:0003677">
    <property type="term" value="F:DNA binding"/>
    <property type="evidence" value="ECO:0007669"/>
    <property type="project" value="InterPro"/>
</dbReference>
<reference evidence="4 5" key="1">
    <citation type="submission" date="2012-12" db="EMBL/GenBank/DDBJ databases">
        <title>Novel taxa of Listeriaceae from agricultural environments in the United States.</title>
        <authorList>
            <person name="den Bakker H.C."/>
            <person name="Allred A."/>
            <person name="Warchocki S."/>
            <person name="Wright E.M."/>
            <person name="Burrell A."/>
            <person name="Nightingale K.K."/>
            <person name="Kephart D."/>
            <person name="Wiedmann M."/>
        </authorList>
    </citation>
    <scope>NUCLEOTIDE SEQUENCE [LARGE SCALE GENOMIC DNA]</scope>
    <source>
        <strain evidence="4 5">FSL F6-1037</strain>
    </source>
</reference>
<dbReference type="InterPro" id="IPR011067">
    <property type="entry name" value="Plasmid_toxin/cell-grow_inhib"/>
</dbReference>
<dbReference type="EMBL" id="AODH01000021">
    <property type="protein sequence ID" value="EUJ40161.1"/>
    <property type="molecule type" value="Genomic_DNA"/>
</dbReference>
<comment type="function">
    <text evidence="3">Toxic component of a type II toxin-antitoxin (TA) system.</text>
</comment>
<keyword evidence="5" id="KW-1185">Reference proteome</keyword>
<dbReference type="PATRIC" id="fig|1265861.3.peg.1130"/>
<name>W7CWK6_9LIST</name>
<evidence type="ECO:0000256" key="1">
    <source>
        <dbReference type="ARBA" id="ARBA00007521"/>
    </source>
</evidence>
<evidence type="ECO:0000313" key="5">
    <source>
        <dbReference type="Proteomes" id="UP000019243"/>
    </source>
</evidence>
<dbReference type="Pfam" id="PF02452">
    <property type="entry name" value="PemK_toxin"/>
    <property type="match status" value="1"/>
</dbReference>
<evidence type="ECO:0000313" key="4">
    <source>
        <dbReference type="EMBL" id="EUJ40161.1"/>
    </source>
</evidence>
<dbReference type="RefSeq" id="WP_035314253.1">
    <property type="nucleotide sequence ID" value="NZ_AODH01000021.1"/>
</dbReference>
<dbReference type="STRING" id="1265861.BCAMP_05706"/>
<dbReference type="Proteomes" id="UP000019243">
    <property type="component" value="Unassembled WGS sequence"/>
</dbReference>
<dbReference type="PIRSF" id="PIRSF033490">
    <property type="entry name" value="MazF"/>
    <property type="match status" value="1"/>
</dbReference>
<accession>W7CWK6</accession>
<comment type="caution">
    <text evidence="4">The sequence shown here is derived from an EMBL/GenBank/DDBJ whole genome shotgun (WGS) entry which is preliminary data.</text>
</comment>